<evidence type="ECO:0000256" key="1">
    <source>
        <dbReference type="ARBA" id="ARBA00022741"/>
    </source>
</evidence>
<dbReference type="NCBIfam" id="NF008167">
    <property type="entry name" value="PRK10917.2-1"/>
    <property type="match status" value="1"/>
</dbReference>
<evidence type="ECO:0000256" key="5">
    <source>
        <dbReference type="ARBA" id="ARBA00022840"/>
    </source>
</evidence>
<dbReference type="CDD" id="cd04488">
    <property type="entry name" value="RecG_wedge_OBF"/>
    <property type="match status" value="1"/>
</dbReference>
<dbReference type="CDD" id="cd17992">
    <property type="entry name" value="DEXHc_RecG"/>
    <property type="match status" value="1"/>
</dbReference>
<keyword evidence="4 11" id="KW-0347">Helicase</keyword>
<dbReference type="Gene3D" id="2.40.50.140">
    <property type="entry name" value="Nucleic acid-binding proteins"/>
    <property type="match status" value="1"/>
</dbReference>
<evidence type="ECO:0000259" key="9">
    <source>
        <dbReference type="PROSITE" id="PS51192"/>
    </source>
</evidence>
<organism evidence="11 12">
    <name type="scientific">Streptomyces hainanensis</name>
    <dbReference type="NCBI Taxonomy" id="402648"/>
    <lineage>
        <taxon>Bacteria</taxon>
        <taxon>Bacillati</taxon>
        <taxon>Actinomycetota</taxon>
        <taxon>Actinomycetes</taxon>
        <taxon>Kitasatosporales</taxon>
        <taxon>Streptomycetaceae</taxon>
        <taxon>Streptomyces</taxon>
    </lineage>
</organism>
<dbReference type="RefSeq" id="WP_132815892.1">
    <property type="nucleotide sequence ID" value="NZ_SMKI01000011.1"/>
</dbReference>
<sequence>MVCNGSVTASQEPLAQPLGKVVGGTTAKVMAAHLDLHTVGDLLHHYPRRYAERGELTGLADLPLDEHVTVVAEIADARAHTFNRGRGARLEVTLTDGRGRLQLVFFGHRAVHHHEKVLLPGRRGMFAGKVSRFNRVLQLSHPAYELLDEESGDEAVAEFAGRPLPLYPACKQLESWRIAKSVAVVLDSLAATGWAGLADPLPVALRDGRGLLPLSEAFEKAHRPRGRAEIAQARSRLKWDEAFVLQVALARRRRVAAQQPAVPRRPAPGGLLEAFDAGLPFTLTDGQRRVSEEIFEDLARDHPMHRLLQGEVGSGKTLVALRAMLAVTDSGGQSALLAPTEVLAQQHHRSITEMLGGLAEGGMLGGAERGTRVALLTGSMGAQARRRALLEAVTGEAGVVIGTHALIEDVVRFHDLGFVVVDEQHRFGVEQRDALRGKGERPPHLLVMTATPIPRTVAMTVFGDLETSVLDQLPEGRSPIASHLVPARDKPHFLDRAWQRVREEVAAGHQAYVVCPRIGDPATGEAADEPAGKSDPEGEERRPPLAVRDVAEQLSGGPLAGLRVEVLHGRLAPEAKDDVMRRFTAGEVDVLVATTVIEVGVNVPNATVMVIMDADRFGVSQLHQLRGRVGRGSAPGLCLLVSEAPEGGQARARLEAVAATTDGFELSRIDLEQRREGDVLGEAQSGGRSSLRMLAVIDDEELIAEARAEATALVDADPELAGAPELRAALDSLLDADREEFLEKG</sequence>
<feature type="region of interest" description="Disordered" evidence="8">
    <location>
        <begin position="519"/>
        <end position="543"/>
    </location>
</feature>
<dbReference type="Proteomes" id="UP000295345">
    <property type="component" value="Unassembled WGS sequence"/>
</dbReference>
<keyword evidence="7" id="KW-0234">DNA repair</keyword>
<dbReference type="PANTHER" id="PTHR47964">
    <property type="entry name" value="ATP-DEPENDENT DNA HELICASE HOMOLOG RECG, CHLOROPLASTIC"/>
    <property type="match status" value="1"/>
</dbReference>
<dbReference type="InterPro" id="IPR014001">
    <property type="entry name" value="Helicase_ATP-bd"/>
</dbReference>
<keyword evidence="2" id="KW-0227">DNA damage</keyword>
<keyword evidence="6" id="KW-0238">DNA-binding</keyword>
<reference evidence="11 12" key="1">
    <citation type="submission" date="2019-03" db="EMBL/GenBank/DDBJ databases">
        <title>Draft genome sequences of novel Actinobacteria.</title>
        <authorList>
            <person name="Sahin N."/>
            <person name="Ay H."/>
            <person name="Saygin H."/>
        </authorList>
    </citation>
    <scope>NUCLEOTIDE SEQUENCE [LARGE SCALE GENOMIC DNA]</scope>
    <source>
        <strain evidence="11 12">DSM 41900</strain>
    </source>
</reference>
<gene>
    <name evidence="11" type="primary">recG</name>
    <name evidence="11" type="ORF">E1283_01995</name>
</gene>
<dbReference type="Pfam" id="PF01336">
    <property type="entry name" value="tRNA_anti-codon"/>
    <property type="match status" value="1"/>
</dbReference>
<dbReference type="InterPro" id="IPR011545">
    <property type="entry name" value="DEAD/DEAH_box_helicase_dom"/>
</dbReference>
<dbReference type="EMBL" id="SMKI01000011">
    <property type="protein sequence ID" value="TDC79773.1"/>
    <property type="molecule type" value="Genomic_DNA"/>
</dbReference>
<keyword evidence="12" id="KW-1185">Reference proteome</keyword>
<dbReference type="OrthoDB" id="9804325at2"/>
<proteinExistence type="predicted"/>
<dbReference type="PROSITE" id="PS51194">
    <property type="entry name" value="HELICASE_CTER"/>
    <property type="match status" value="1"/>
</dbReference>
<accession>A0A4R4TWZ1</accession>
<dbReference type="Pfam" id="PF00271">
    <property type="entry name" value="Helicase_C"/>
    <property type="match status" value="1"/>
</dbReference>
<evidence type="ECO:0000256" key="8">
    <source>
        <dbReference type="SAM" id="MobiDB-lite"/>
    </source>
</evidence>
<dbReference type="PANTHER" id="PTHR47964:SF1">
    <property type="entry name" value="ATP-DEPENDENT DNA HELICASE HOMOLOG RECG, CHLOROPLASTIC"/>
    <property type="match status" value="1"/>
</dbReference>
<keyword evidence="5" id="KW-0067">ATP-binding</keyword>
<dbReference type="SMART" id="SM00487">
    <property type="entry name" value="DEXDc"/>
    <property type="match status" value="1"/>
</dbReference>
<comment type="caution">
    <text evidence="11">The sequence shown here is derived from an EMBL/GenBank/DDBJ whole genome shotgun (WGS) entry which is preliminary data.</text>
</comment>
<evidence type="ECO:0000256" key="4">
    <source>
        <dbReference type="ARBA" id="ARBA00022806"/>
    </source>
</evidence>
<dbReference type="Gene3D" id="3.40.50.300">
    <property type="entry name" value="P-loop containing nucleotide triphosphate hydrolases"/>
    <property type="match status" value="2"/>
</dbReference>
<protein>
    <submittedName>
        <fullName evidence="11">ATP-dependent DNA helicase RecG</fullName>
    </submittedName>
</protein>
<dbReference type="InterPro" id="IPR004365">
    <property type="entry name" value="NA-bd_OB_tRNA"/>
</dbReference>
<dbReference type="SMART" id="SM00490">
    <property type="entry name" value="HELICc"/>
    <property type="match status" value="1"/>
</dbReference>
<dbReference type="AlphaFoldDB" id="A0A4R4TWZ1"/>
<keyword evidence="3" id="KW-0378">Hydrolase</keyword>
<dbReference type="InterPro" id="IPR045562">
    <property type="entry name" value="RecG_dom3_C"/>
</dbReference>
<feature type="domain" description="Helicase C-terminal" evidence="10">
    <location>
        <begin position="493"/>
        <end position="672"/>
    </location>
</feature>
<evidence type="ECO:0000256" key="7">
    <source>
        <dbReference type="ARBA" id="ARBA00023204"/>
    </source>
</evidence>
<dbReference type="InterPro" id="IPR012340">
    <property type="entry name" value="NA-bd_OB-fold"/>
</dbReference>
<dbReference type="SUPFAM" id="SSF50249">
    <property type="entry name" value="Nucleic acid-binding proteins"/>
    <property type="match status" value="1"/>
</dbReference>
<dbReference type="GO" id="GO:0005524">
    <property type="term" value="F:ATP binding"/>
    <property type="evidence" value="ECO:0007669"/>
    <property type="project" value="UniProtKB-KW"/>
</dbReference>
<evidence type="ECO:0000313" key="12">
    <source>
        <dbReference type="Proteomes" id="UP000295345"/>
    </source>
</evidence>
<dbReference type="PROSITE" id="PS51192">
    <property type="entry name" value="HELICASE_ATP_BIND_1"/>
    <property type="match status" value="1"/>
</dbReference>
<keyword evidence="1" id="KW-0547">Nucleotide-binding</keyword>
<dbReference type="Pfam" id="PF00270">
    <property type="entry name" value="DEAD"/>
    <property type="match status" value="1"/>
</dbReference>
<feature type="compositionally biased region" description="Basic and acidic residues" evidence="8">
    <location>
        <begin position="530"/>
        <end position="543"/>
    </location>
</feature>
<dbReference type="SUPFAM" id="SSF52540">
    <property type="entry name" value="P-loop containing nucleoside triphosphate hydrolases"/>
    <property type="match status" value="2"/>
</dbReference>
<evidence type="ECO:0000259" key="10">
    <source>
        <dbReference type="PROSITE" id="PS51194"/>
    </source>
</evidence>
<name>A0A4R4TWZ1_9ACTN</name>
<dbReference type="GO" id="GO:0006281">
    <property type="term" value="P:DNA repair"/>
    <property type="evidence" value="ECO:0007669"/>
    <property type="project" value="UniProtKB-KW"/>
</dbReference>
<dbReference type="InterPro" id="IPR027417">
    <property type="entry name" value="P-loop_NTPase"/>
</dbReference>
<evidence type="ECO:0000256" key="2">
    <source>
        <dbReference type="ARBA" id="ARBA00022763"/>
    </source>
</evidence>
<dbReference type="InterPro" id="IPR001650">
    <property type="entry name" value="Helicase_C-like"/>
</dbReference>
<dbReference type="GO" id="GO:0016787">
    <property type="term" value="F:hydrolase activity"/>
    <property type="evidence" value="ECO:0007669"/>
    <property type="project" value="UniProtKB-KW"/>
</dbReference>
<evidence type="ECO:0000256" key="6">
    <source>
        <dbReference type="ARBA" id="ARBA00023125"/>
    </source>
</evidence>
<dbReference type="InterPro" id="IPR047112">
    <property type="entry name" value="RecG/Mfd"/>
</dbReference>
<dbReference type="GO" id="GO:0003678">
    <property type="term" value="F:DNA helicase activity"/>
    <property type="evidence" value="ECO:0007669"/>
    <property type="project" value="TreeGrafter"/>
</dbReference>
<dbReference type="GO" id="GO:0003677">
    <property type="term" value="F:DNA binding"/>
    <property type="evidence" value="ECO:0007669"/>
    <property type="project" value="UniProtKB-KW"/>
</dbReference>
<evidence type="ECO:0000256" key="3">
    <source>
        <dbReference type="ARBA" id="ARBA00022801"/>
    </source>
</evidence>
<evidence type="ECO:0000313" key="11">
    <source>
        <dbReference type="EMBL" id="TDC79773.1"/>
    </source>
</evidence>
<dbReference type="Pfam" id="PF19833">
    <property type="entry name" value="RecG_dom3_C"/>
    <property type="match status" value="1"/>
</dbReference>
<feature type="domain" description="Helicase ATP-binding" evidence="9">
    <location>
        <begin position="297"/>
        <end position="470"/>
    </location>
</feature>